<feature type="region of interest" description="Disordered" evidence="6">
    <location>
        <begin position="153"/>
        <end position="185"/>
    </location>
</feature>
<keyword evidence="4" id="KW-1133">Transmembrane helix</keyword>
<dbReference type="Pfam" id="PF00375">
    <property type="entry name" value="SDF"/>
    <property type="match status" value="1"/>
</dbReference>
<keyword evidence="5" id="KW-0472">Membrane</keyword>
<dbReference type="GO" id="GO:0005886">
    <property type="term" value="C:plasma membrane"/>
    <property type="evidence" value="ECO:0007669"/>
    <property type="project" value="TreeGrafter"/>
</dbReference>
<accession>A0A2H1IIK4</accession>
<evidence type="ECO:0000256" key="4">
    <source>
        <dbReference type="ARBA" id="ARBA00022989"/>
    </source>
</evidence>
<dbReference type="PANTHER" id="PTHR42865">
    <property type="entry name" value="PROTON/GLUTAMATE-ASPARTATE SYMPORTER"/>
    <property type="match status" value="1"/>
</dbReference>
<evidence type="ECO:0000256" key="3">
    <source>
        <dbReference type="ARBA" id="ARBA00022692"/>
    </source>
</evidence>
<dbReference type="EMBL" id="FXZD01000002">
    <property type="protein sequence ID" value="SMX74802.1"/>
    <property type="molecule type" value="Genomic_DNA"/>
</dbReference>
<evidence type="ECO:0000256" key="2">
    <source>
        <dbReference type="ARBA" id="ARBA00022448"/>
    </source>
</evidence>
<dbReference type="InterPro" id="IPR001991">
    <property type="entry name" value="Na-dicarboxylate_symporter"/>
</dbReference>
<dbReference type="GO" id="GO:0015138">
    <property type="term" value="F:fumarate transmembrane transporter activity"/>
    <property type="evidence" value="ECO:0007669"/>
    <property type="project" value="TreeGrafter"/>
</dbReference>
<feature type="compositionally biased region" description="Basic and acidic residues" evidence="6">
    <location>
        <begin position="176"/>
        <end position="185"/>
    </location>
</feature>
<sequence length="185" mass="19401">MFPPPLTALRVKSPPRLGTSSRSPGMFGRVWNSFDRLYGTAIYLTMASLFVSSAMGMPMSLGEQISLLVFMIIASKGAAGVSGAGLATLAAGLQSHRPELLDGMGVIVGIDKFMSECRALTNFTGNAVATLLIGKWTREIDLDQARAALNGSSPFDELSLEPDAHGAPAPGAWDDQGEKAKASVS</sequence>
<evidence type="ECO:0000256" key="6">
    <source>
        <dbReference type="SAM" id="MobiDB-lite"/>
    </source>
</evidence>
<keyword evidence="3" id="KW-0812">Transmembrane</keyword>
<protein>
    <submittedName>
        <fullName evidence="7">Sodium:dicarboxylate symporter family protein</fullName>
    </submittedName>
</protein>
<organism evidence="7 8">
    <name type="scientific">Brevibacterium antiquum CNRZ 918</name>
    <dbReference type="NCBI Taxonomy" id="1255637"/>
    <lineage>
        <taxon>Bacteria</taxon>
        <taxon>Bacillati</taxon>
        <taxon>Actinomycetota</taxon>
        <taxon>Actinomycetes</taxon>
        <taxon>Micrococcales</taxon>
        <taxon>Brevibacteriaceae</taxon>
        <taxon>Brevibacterium</taxon>
    </lineage>
</organism>
<comment type="subcellular location">
    <subcellularLocation>
        <location evidence="1">Membrane</location>
        <topology evidence="1">Multi-pass membrane protein</topology>
    </subcellularLocation>
</comment>
<evidence type="ECO:0000256" key="1">
    <source>
        <dbReference type="ARBA" id="ARBA00004141"/>
    </source>
</evidence>
<dbReference type="SUPFAM" id="SSF118215">
    <property type="entry name" value="Proton glutamate symport protein"/>
    <property type="match status" value="1"/>
</dbReference>
<evidence type="ECO:0000313" key="7">
    <source>
        <dbReference type="EMBL" id="SMX74802.1"/>
    </source>
</evidence>
<dbReference type="InterPro" id="IPR036458">
    <property type="entry name" value="Na:dicarbo_symporter_sf"/>
</dbReference>
<evidence type="ECO:0000256" key="5">
    <source>
        <dbReference type="ARBA" id="ARBA00023136"/>
    </source>
</evidence>
<dbReference type="GO" id="GO:0070778">
    <property type="term" value="P:L-aspartate transmembrane transport"/>
    <property type="evidence" value="ECO:0007669"/>
    <property type="project" value="TreeGrafter"/>
</dbReference>
<name>A0A2H1IIK4_9MICO</name>
<gene>
    <name evidence="7" type="ORF">BANT918_01022</name>
</gene>
<dbReference type="Proteomes" id="UP000234433">
    <property type="component" value="Unassembled WGS sequence"/>
</dbReference>
<dbReference type="Gene3D" id="1.10.3860.10">
    <property type="entry name" value="Sodium:dicarboxylate symporter"/>
    <property type="match status" value="1"/>
</dbReference>
<dbReference type="PANTHER" id="PTHR42865:SF1">
    <property type="entry name" value="AEROBIC C4-DICARBOXYLATE TRANSPORT PROTEIN"/>
    <property type="match status" value="1"/>
</dbReference>
<reference evidence="7 8" key="1">
    <citation type="submission" date="2017-03" db="EMBL/GenBank/DDBJ databases">
        <authorList>
            <person name="Afonso C.L."/>
            <person name="Miller P.J."/>
            <person name="Scott M.A."/>
            <person name="Spackman E."/>
            <person name="Goraichik I."/>
            <person name="Dimitrov K.M."/>
            <person name="Suarez D.L."/>
            <person name="Swayne D.E."/>
        </authorList>
    </citation>
    <scope>NUCLEOTIDE SEQUENCE [LARGE SCALE GENOMIC DNA]</scope>
    <source>
        <strain evidence="7 8">CNRZ 918</strain>
    </source>
</reference>
<dbReference type="GO" id="GO:0015366">
    <property type="term" value="F:malate:proton symporter activity"/>
    <property type="evidence" value="ECO:0007669"/>
    <property type="project" value="TreeGrafter"/>
</dbReference>
<dbReference type="GO" id="GO:0015141">
    <property type="term" value="F:succinate transmembrane transporter activity"/>
    <property type="evidence" value="ECO:0007669"/>
    <property type="project" value="TreeGrafter"/>
</dbReference>
<dbReference type="AlphaFoldDB" id="A0A2H1IIK4"/>
<keyword evidence="2" id="KW-0813">Transport</keyword>
<evidence type="ECO:0000313" key="8">
    <source>
        <dbReference type="Proteomes" id="UP000234433"/>
    </source>
</evidence>
<proteinExistence type="predicted"/>